<gene>
    <name evidence="2" type="ORF">Thert_01808</name>
</gene>
<name>A0A223HZ93_THETR</name>
<evidence type="ECO:0000259" key="1">
    <source>
        <dbReference type="Pfam" id="PF08241"/>
    </source>
</evidence>
<keyword evidence="2" id="KW-0489">Methyltransferase</keyword>
<protein>
    <submittedName>
        <fullName evidence="2">SAM-dependent methyltransferase</fullName>
    </submittedName>
</protein>
<dbReference type="RefSeq" id="WP_237268723.1">
    <property type="nucleotide sequence ID" value="NZ_CP016893.1"/>
</dbReference>
<accession>A0A223HZ93</accession>
<dbReference type="SUPFAM" id="SSF53335">
    <property type="entry name" value="S-adenosyl-L-methionine-dependent methyltransferases"/>
    <property type="match status" value="1"/>
</dbReference>
<dbReference type="GO" id="GO:0032259">
    <property type="term" value="P:methylation"/>
    <property type="evidence" value="ECO:0007669"/>
    <property type="project" value="UniProtKB-KW"/>
</dbReference>
<dbReference type="InterPro" id="IPR029063">
    <property type="entry name" value="SAM-dependent_MTases_sf"/>
</dbReference>
<proteinExistence type="predicted"/>
<dbReference type="Gene3D" id="3.40.50.150">
    <property type="entry name" value="Vaccinia Virus protein VP39"/>
    <property type="match status" value="1"/>
</dbReference>
<feature type="domain" description="Methyltransferase type 11" evidence="1">
    <location>
        <begin position="24"/>
        <end position="121"/>
    </location>
</feature>
<sequence length="179" mass="20274">MANNIEDDLKLAIDKLRKGDELVLDVGTGRARMAYALAKYGYCVVSIEYDIKILKKARESTNLVNGDGKIVFIQGDAHHLPFLDESFGVVASYNAMHHMKDYKKAIDEMVRVCKCDGKILITELNESGKERVAEMHSQRGSHHESNIDIYDVVSYLNTAYNIKGEVYNAEYIDIFYGKK</sequence>
<dbReference type="PANTHER" id="PTHR43591">
    <property type="entry name" value="METHYLTRANSFERASE"/>
    <property type="match status" value="1"/>
</dbReference>
<dbReference type="Proteomes" id="UP000214975">
    <property type="component" value="Chromosome"/>
</dbReference>
<organism evidence="2 3">
    <name type="scientific">Thermoanaerobacterium thermosaccharolyticum</name>
    <name type="common">Clostridium thermosaccharolyticum</name>
    <dbReference type="NCBI Taxonomy" id="1517"/>
    <lineage>
        <taxon>Bacteria</taxon>
        <taxon>Bacillati</taxon>
        <taxon>Bacillota</taxon>
        <taxon>Clostridia</taxon>
        <taxon>Thermoanaerobacterales</taxon>
        <taxon>Thermoanaerobacteraceae</taxon>
        <taxon>Thermoanaerobacterium</taxon>
    </lineage>
</organism>
<dbReference type="Pfam" id="PF08241">
    <property type="entry name" value="Methyltransf_11"/>
    <property type="match status" value="1"/>
</dbReference>
<dbReference type="EMBL" id="CP016893">
    <property type="protein sequence ID" value="AST57796.1"/>
    <property type="molecule type" value="Genomic_DNA"/>
</dbReference>
<dbReference type="GO" id="GO:0008757">
    <property type="term" value="F:S-adenosylmethionine-dependent methyltransferase activity"/>
    <property type="evidence" value="ECO:0007669"/>
    <property type="project" value="InterPro"/>
</dbReference>
<evidence type="ECO:0000313" key="2">
    <source>
        <dbReference type="EMBL" id="AST57796.1"/>
    </source>
</evidence>
<dbReference type="AlphaFoldDB" id="A0A223HZ93"/>
<evidence type="ECO:0000313" key="3">
    <source>
        <dbReference type="Proteomes" id="UP000214975"/>
    </source>
</evidence>
<dbReference type="InterPro" id="IPR013216">
    <property type="entry name" value="Methyltransf_11"/>
</dbReference>
<dbReference type="CDD" id="cd02440">
    <property type="entry name" value="AdoMet_MTases"/>
    <property type="match status" value="1"/>
</dbReference>
<reference evidence="2 3" key="1">
    <citation type="submission" date="2016-08" db="EMBL/GenBank/DDBJ databases">
        <title>A novel genetic cassette of butanologenic Thermoanaerobacterium thermosaccharolyticum that directly convert cellulose to butanol.</title>
        <authorList>
            <person name="Li T."/>
            <person name="He J."/>
        </authorList>
    </citation>
    <scope>NUCLEOTIDE SEQUENCE [LARGE SCALE GENOMIC DNA]</scope>
    <source>
        <strain evidence="2 3">TG57</strain>
    </source>
</reference>
<keyword evidence="2" id="KW-0808">Transferase</keyword>